<dbReference type="RefSeq" id="WP_171223831.1">
    <property type="nucleotide sequence ID" value="NZ_CP053085.1"/>
</dbReference>
<name>A0A6M4IK15_9BACT</name>
<organism evidence="1 2">
    <name type="scientific">Gemmatimonas groenlandica</name>
    <dbReference type="NCBI Taxonomy" id="2732249"/>
    <lineage>
        <taxon>Bacteria</taxon>
        <taxon>Pseudomonadati</taxon>
        <taxon>Gemmatimonadota</taxon>
        <taxon>Gemmatimonadia</taxon>
        <taxon>Gemmatimonadales</taxon>
        <taxon>Gemmatimonadaceae</taxon>
        <taxon>Gemmatimonas</taxon>
    </lineage>
</organism>
<protein>
    <recommendedName>
        <fullName evidence="3">CARDB domain-containing protein</fullName>
    </recommendedName>
</protein>
<dbReference type="AlphaFoldDB" id="A0A6M4IK15"/>
<evidence type="ECO:0008006" key="3">
    <source>
        <dbReference type="Google" id="ProtNLM"/>
    </source>
</evidence>
<gene>
    <name evidence="1" type="ORF">HKW67_02145</name>
</gene>
<sequence>MTSPTRITWLRAPLLALAILLFALLLLLPIAAIQAQTVSASAPAAVVTVDGEVSDMVVKGKSLEVRYRNTGTTATEIVGEVQVRLGDDSLVVAVPLVEGKRIDAGKRETFRVAMPSLPPGKYTIYAVVNFGGDSLTAAQAELEIRP</sequence>
<reference evidence="1 2" key="1">
    <citation type="submission" date="2020-05" db="EMBL/GenBank/DDBJ databases">
        <title>Complete genome sequence of Gemmatimonas greenlandica TET16.</title>
        <authorList>
            <person name="Zeng Y."/>
        </authorList>
    </citation>
    <scope>NUCLEOTIDE SEQUENCE [LARGE SCALE GENOMIC DNA]</scope>
    <source>
        <strain evidence="1 2">TET16</strain>
    </source>
</reference>
<evidence type="ECO:0000313" key="1">
    <source>
        <dbReference type="EMBL" id="QJR34405.1"/>
    </source>
</evidence>
<dbReference type="KEGG" id="ggr:HKW67_02145"/>
<proteinExistence type="predicted"/>
<evidence type="ECO:0000313" key="2">
    <source>
        <dbReference type="Proteomes" id="UP000500938"/>
    </source>
</evidence>
<accession>A0A6M4IK15</accession>
<dbReference type="EMBL" id="CP053085">
    <property type="protein sequence ID" value="QJR34405.1"/>
    <property type="molecule type" value="Genomic_DNA"/>
</dbReference>
<keyword evidence="2" id="KW-1185">Reference proteome</keyword>
<dbReference type="Proteomes" id="UP000500938">
    <property type="component" value="Chromosome"/>
</dbReference>